<dbReference type="Gene3D" id="3.40.50.300">
    <property type="entry name" value="P-loop containing nucleotide triphosphate hydrolases"/>
    <property type="match status" value="1"/>
</dbReference>
<evidence type="ECO:0000256" key="1">
    <source>
        <dbReference type="ARBA" id="ARBA00005429"/>
    </source>
</evidence>
<dbReference type="PANTHER" id="PTHR32341:SF10">
    <property type="entry name" value="INTERFERON-INDUCIBLE GTPASE 5"/>
    <property type="match status" value="1"/>
</dbReference>
<evidence type="ECO:0000256" key="5">
    <source>
        <dbReference type="SAM" id="MobiDB-lite"/>
    </source>
</evidence>
<keyword evidence="2" id="KW-0547">Nucleotide-binding</keyword>
<comment type="similarity">
    <text evidence="1">Belongs to the TRAFAC class dynamin-like GTPase superfamily. IRG family.</text>
</comment>
<reference evidence="7 8" key="1">
    <citation type="submission" date="2014-04" db="EMBL/GenBank/DDBJ databases">
        <authorList>
            <consortium name="DOE Joint Genome Institute"/>
            <person name="Kuo A."/>
            <person name="Kohler A."/>
            <person name="Costa M.D."/>
            <person name="Nagy L.G."/>
            <person name="Floudas D."/>
            <person name="Copeland A."/>
            <person name="Barry K.W."/>
            <person name="Cichocki N."/>
            <person name="Veneault-Fourrey C."/>
            <person name="LaButti K."/>
            <person name="Lindquist E.A."/>
            <person name="Lipzen A."/>
            <person name="Lundell T."/>
            <person name="Morin E."/>
            <person name="Murat C."/>
            <person name="Sun H."/>
            <person name="Tunlid A."/>
            <person name="Henrissat B."/>
            <person name="Grigoriev I.V."/>
            <person name="Hibbett D.S."/>
            <person name="Martin F."/>
            <person name="Nordberg H.P."/>
            <person name="Cantor M.N."/>
            <person name="Hua S.X."/>
        </authorList>
    </citation>
    <scope>NUCLEOTIDE SEQUENCE [LARGE SCALE GENOMIC DNA]</scope>
    <source>
        <strain evidence="7 8">441</strain>
    </source>
</reference>
<keyword evidence="8" id="KW-1185">Reference proteome</keyword>
<dbReference type="GO" id="GO:0016020">
    <property type="term" value="C:membrane"/>
    <property type="evidence" value="ECO:0007669"/>
    <property type="project" value="InterPro"/>
</dbReference>
<dbReference type="PROSITE" id="PS51716">
    <property type="entry name" value="G_IRG"/>
    <property type="match status" value="1"/>
</dbReference>
<reference evidence="8" key="2">
    <citation type="submission" date="2015-01" db="EMBL/GenBank/DDBJ databases">
        <title>Evolutionary Origins and Diversification of the Mycorrhizal Mutualists.</title>
        <authorList>
            <consortium name="DOE Joint Genome Institute"/>
            <consortium name="Mycorrhizal Genomics Consortium"/>
            <person name="Kohler A."/>
            <person name="Kuo A."/>
            <person name="Nagy L.G."/>
            <person name="Floudas D."/>
            <person name="Copeland A."/>
            <person name="Barry K.W."/>
            <person name="Cichocki N."/>
            <person name="Veneault-Fourrey C."/>
            <person name="LaButti K."/>
            <person name="Lindquist E.A."/>
            <person name="Lipzen A."/>
            <person name="Lundell T."/>
            <person name="Morin E."/>
            <person name="Murat C."/>
            <person name="Riley R."/>
            <person name="Ohm R."/>
            <person name="Sun H."/>
            <person name="Tunlid A."/>
            <person name="Henrissat B."/>
            <person name="Grigoriev I.V."/>
            <person name="Hibbett D.S."/>
            <person name="Martin F."/>
        </authorList>
    </citation>
    <scope>NUCLEOTIDE SEQUENCE [LARGE SCALE GENOMIC DNA]</scope>
    <source>
        <strain evidence="8">441</strain>
    </source>
</reference>
<dbReference type="SUPFAM" id="SSF52540">
    <property type="entry name" value="P-loop containing nucleoside triphosphate hydrolases"/>
    <property type="match status" value="1"/>
</dbReference>
<dbReference type="AlphaFoldDB" id="A0A0C9Y8V4"/>
<evidence type="ECO:0000256" key="4">
    <source>
        <dbReference type="ARBA" id="ARBA00023134"/>
    </source>
</evidence>
<dbReference type="HOGENOM" id="CLU_034479_0_0_1"/>
<dbReference type="OrthoDB" id="422720at2759"/>
<dbReference type="InterPro" id="IPR051515">
    <property type="entry name" value="IRG"/>
</dbReference>
<evidence type="ECO:0000259" key="6">
    <source>
        <dbReference type="PROSITE" id="PS51716"/>
    </source>
</evidence>
<sequence>MGQAASTVPTVLYNMYWAAKVIINIVDSVLESHIRDNPTMVNLDGAKDGRDYARRAARTAAEEAAVAPPETVWLAKRTQAVTAERLQKGVQPVVIPSPSELAAAKEKVQYKDGLFHFAIAGVSGSGKSSLINAFRGLRNGDAGAAPTGVIETTSQIDRYPDPNPRLPFVWYDVPGAGTLAQSDWLYFNSQGLFVFDCIIVLFDNRFTLTDISILTKCRRFQIPTYIVRSKADVHIRNIMADMGYDSDSDGGTRHAQAYNSACERYIAETRATVQKNLKEAGLPGQRVYIVSHKTMVSTVKDRVLSPKTIHELELVRDLLEEACARRCVPRNDAVQADDGQSLDPVFSPPRARRCVPRNDGGQASGGQSLDPVFSPRVY</sequence>
<evidence type="ECO:0000313" key="7">
    <source>
        <dbReference type="EMBL" id="KIK13376.1"/>
    </source>
</evidence>
<evidence type="ECO:0000313" key="8">
    <source>
        <dbReference type="Proteomes" id="UP000054018"/>
    </source>
</evidence>
<gene>
    <name evidence="7" type="ORF">PISMIDRAFT_405134</name>
</gene>
<protein>
    <submittedName>
        <fullName evidence="7">Unplaced genomic scaffold scaffold_316, whole genome shotgun sequence</fullName>
    </submittedName>
</protein>
<name>A0A0C9Y8V4_9AGAM</name>
<dbReference type="InterPro" id="IPR007743">
    <property type="entry name" value="Immunity-related_GTPase-like"/>
</dbReference>
<dbReference type="InterPro" id="IPR030385">
    <property type="entry name" value="G_IRG_dom"/>
</dbReference>
<dbReference type="GO" id="GO:0005525">
    <property type="term" value="F:GTP binding"/>
    <property type="evidence" value="ECO:0007669"/>
    <property type="project" value="UniProtKB-KW"/>
</dbReference>
<feature type="domain" description="IRG-type G" evidence="6">
    <location>
        <begin position="113"/>
        <end position="322"/>
    </location>
</feature>
<evidence type="ECO:0000256" key="3">
    <source>
        <dbReference type="ARBA" id="ARBA00022801"/>
    </source>
</evidence>
<dbReference type="Proteomes" id="UP000054018">
    <property type="component" value="Unassembled WGS sequence"/>
</dbReference>
<keyword evidence="4" id="KW-0342">GTP-binding</keyword>
<dbReference type="Pfam" id="PF05049">
    <property type="entry name" value="IIGP"/>
    <property type="match status" value="1"/>
</dbReference>
<proteinExistence type="inferred from homology"/>
<dbReference type="EMBL" id="KN834000">
    <property type="protein sequence ID" value="KIK13376.1"/>
    <property type="molecule type" value="Genomic_DNA"/>
</dbReference>
<organism evidence="7 8">
    <name type="scientific">Pisolithus microcarpus 441</name>
    <dbReference type="NCBI Taxonomy" id="765257"/>
    <lineage>
        <taxon>Eukaryota</taxon>
        <taxon>Fungi</taxon>
        <taxon>Dikarya</taxon>
        <taxon>Basidiomycota</taxon>
        <taxon>Agaricomycotina</taxon>
        <taxon>Agaricomycetes</taxon>
        <taxon>Agaricomycetidae</taxon>
        <taxon>Boletales</taxon>
        <taxon>Sclerodermatineae</taxon>
        <taxon>Pisolithaceae</taxon>
        <taxon>Pisolithus</taxon>
    </lineage>
</organism>
<dbReference type="GO" id="GO:0016787">
    <property type="term" value="F:hydrolase activity"/>
    <property type="evidence" value="ECO:0007669"/>
    <property type="project" value="UniProtKB-KW"/>
</dbReference>
<dbReference type="STRING" id="765257.A0A0C9Y8V4"/>
<keyword evidence="3" id="KW-0378">Hydrolase</keyword>
<feature type="region of interest" description="Disordered" evidence="5">
    <location>
        <begin position="335"/>
        <end position="378"/>
    </location>
</feature>
<accession>A0A0C9Y8V4</accession>
<dbReference type="InterPro" id="IPR027417">
    <property type="entry name" value="P-loop_NTPase"/>
</dbReference>
<evidence type="ECO:0000256" key="2">
    <source>
        <dbReference type="ARBA" id="ARBA00022741"/>
    </source>
</evidence>
<dbReference type="PANTHER" id="PTHR32341">
    <property type="entry name" value="INTERFERON-INDUCIBLE GTPASE"/>
    <property type="match status" value="1"/>
</dbReference>